<name>A0A834U0Z7_9FABA</name>
<feature type="region of interest" description="Disordered" evidence="1">
    <location>
        <begin position="1"/>
        <end position="64"/>
    </location>
</feature>
<reference evidence="2" key="1">
    <citation type="submission" date="2020-09" db="EMBL/GenBank/DDBJ databases">
        <title>Genome-Enabled Discovery of Anthraquinone Biosynthesis in Senna tora.</title>
        <authorList>
            <person name="Kang S.-H."/>
            <person name="Pandey R.P."/>
            <person name="Lee C.-M."/>
            <person name="Sim J.-S."/>
            <person name="Jeong J.-T."/>
            <person name="Choi B.-S."/>
            <person name="Jung M."/>
            <person name="Ginzburg D."/>
            <person name="Zhao K."/>
            <person name="Won S.Y."/>
            <person name="Oh T.-J."/>
            <person name="Yu Y."/>
            <person name="Kim N.-H."/>
            <person name="Lee O.R."/>
            <person name="Lee T.-H."/>
            <person name="Bashyal P."/>
            <person name="Kim T.-S."/>
            <person name="Lee W.-H."/>
            <person name="Kawkins C."/>
            <person name="Kim C.-K."/>
            <person name="Kim J.S."/>
            <person name="Ahn B.O."/>
            <person name="Rhee S.Y."/>
            <person name="Sohng J.K."/>
        </authorList>
    </citation>
    <scope>NUCLEOTIDE SEQUENCE</scope>
    <source>
        <tissue evidence="2">Leaf</tissue>
    </source>
</reference>
<evidence type="ECO:0000313" key="3">
    <source>
        <dbReference type="Proteomes" id="UP000634136"/>
    </source>
</evidence>
<sequence length="64" mass="7067">MFEGREKKRLEGSRLPKEFWEQMLPKKLPAPSSSPSRGTNSVSTTSSSTAFKTDHNLPSSDGKV</sequence>
<keyword evidence="2" id="KW-0675">Receptor</keyword>
<feature type="compositionally biased region" description="Low complexity" evidence="1">
    <location>
        <begin position="25"/>
        <end position="51"/>
    </location>
</feature>
<dbReference type="AlphaFoldDB" id="A0A834U0Z7"/>
<accession>A0A834U0Z7</accession>
<gene>
    <name evidence="2" type="ORF">G2W53_012113</name>
</gene>
<keyword evidence="3" id="KW-1185">Reference proteome</keyword>
<feature type="compositionally biased region" description="Basic and acidic residues" evidence="1">
    <location>
        <begin position="1"/>
        <end position="20"/>
    </location>
</feature>
<dbReference type="Proteomes" id="UP000634136">
    <property type="component" value="Unassembled WGS sequence"/>
</dbReference>
<proteinExistence type="predicted"/>
<organism evidence="2 3">
    <name type="scientific">Senna tora</name>
    <dbReference type="NCBI Taxonomy" id="362788"/>
    <lineage>
        <taxon>Eukaryota</taxon>
        <taxon>Viridiplantae</taxon>
        <taxon>Streptophyta</taxon>
        <taxon>Embryophyta</taxon>
        <taxon>Tracheophyta</taxon>
        <taxon>Spermatophyta</taxon>
        <taxon>Magnoliopsida</taxon>
        <taxon>eudicotyledons</taxon>
        <taxon>Gunneridae</taxon>
        <taxon>Pentapetalae</taxon>
        <taxon>rosids</taxon>
        <taxon>fabids</taxon>
        <taxon>Fabales</taxon>
        <taxon>Fabaceae</taxon>
        <taxon>Caesalpinioideae</taxon>
        <taxon>Cassia clade</taxon>
        <taxon>Senna</taxon>
    </lineage>
</organism>
<protein>
    <submittedName>
        <fullName evidence="2">Glutamate-gated kainate-type ion channel receptor subunit GluR5</fullName>
    </submittedName>
</protein>
<comment type="caution">
    <text evidence="2">The sequence shown here is derived from an EMBL/GenBank/DDBJ whole genome shotgun (WGS) entry which is preliminary data.</text>
</comment>
<dbReference type="EMBL" id="JAAIUW010000005">
    <property type="protein sequence ID" value="KAF7829780.1"/>
    <property type="molecule type" value="Genomic_DNA"/>
</dbReference>
<evidence type="ECO:0000313" key="2">
    <source>
        <dbReference type="EMBL" id="KAF7829780.1"/>
    </source>
</evidence>
<evidence type="ECO:0000256" key="1">
    <source>
        <dbReference type="SAM" id="MobiDB-lite"/>
    </source>
</evidence>